<evidence type="ECO:0000313" key="2">
    <source>
        <dbReference type="Proteomes" id="UP001212841"/>
    </source>
</evidence>
<gene>
    <name evidence="1" type="ORF">HK097_006482</name>
</gene>
<dbReference type="Proteomes" id="UP001212841">
    <property type="component" value="Unassembled WGS sequence"/>
</dbReference>
<protein>
    <submittedName>
        <fullName evidence="1">Uncharacterized protein</fullName>
    </submittedName>
</protein>
<dbReference type="EMBL" id="JADGJD010003025">
    <property type="protein sequence ID" value="KAJ3026303.1"/>
    <property type="molecule type" value="Genomic_DNA"/>
</dbReference>
<sequence>MSVTQTVSISTNSSIELIIPSPDWTHFVVQTADGNLHSYKFESNDVIRHPSTSLNPLSSLDIFRTTNILVSATHTGSLRFWNTETQSPLFTFQVPAKIT</sequence>
<dbReference type="InterPro" id="IPR011047">
    <property type="entry name" value="Quinoprotein_ADH-like_sf"/>
</dbReference>
<dbReference type="Gene3D" id="2.130.10.10">
    <property type="entry name" value="YVTN repeat-like/Quinoprotein amine dehydrogenase"/>
    <property type="match status" value="1"/>
</dbReference>
<name>A0AAD5RZP5_9FUNG</name>
<dbReference type="AlphaFoldDB" id="A0AAD5RZP5"/>
<comment type="caution">
    <text evidence="1">The sequence shown here is derived from an EMBL/GenBank/DDBJ whole genome shotgun (WGS) entry which is preliminary data.</text>
</comment>
<evidence type="ECO:0000313" key="1">
    <source>
        <dbReference type="EMBL" id="KAJ3026303.1"/>
    </source>
</evidence>
<feature type="non-terminal residue" evidence="1">
    <location>
        <position position="99"/>
    </location>
</feature>
<accession>A0AAD5RZP5</accession>
<proteinExistence type="predicted"/>
<dbReference type="SUPFAM" id="SSF50998">
    <property type="entry name" value="Quinoprotein alcohol dehydrogenase-like"/>
    <property type="match status" value="1"/>
</dbReference>
<reference evidence="1" key="1">
    <citation type="submission" date="2020-05" db="EMBL/GenBank/DDBJ databases">
        <title>Phylogenomic resolution of chytrid fungi.</title>
        <authorList>
            <person name="Stajich J.E."/>
            <person name="Amses K."/>
            <person name="Simmons R."/>
            <person name="Seto K."/>
            <person name="Myers J."/>
            <person name="Bonds A."/>
            <person name="Quandt C.A."/>
            <person name="Barry K."/>
            <person name="Liu P."/>
            <person name="Grigoriev I."/>
            <person name="Longcore J.E."/>
            <person name="James T.Y."/>
        </authorList>
    </citation>
    <scope>NUCLEOTIDE SEQUENCE</scope>
    <source>
        <strain evidence="1">JEL0318</strain>
    </source>
</reference>
<organism evidence="1 2">
    <name type="scientific">Rhizophlyctis rosea</name>
    <dbReference type="NCBI Taxonomy" id="64517"/>
    <lineage>
        <taxon>Eukaryota</taxon>
        <taxon>Fungi</taxon>
        <taxon>Fungi incertae sedis</taxon>
        <taxon>Chytridiomycota</taxon>
        <taxon>Chytridiomycota incertae sedis</taxon>
        <taxon>Chytridiomycetes</taxon>
        <taxon>Rhizophlyctidales</taxon>
        <taxon>Rhizophlyctidaceae</taxon>
        <taxon>Rhizophlyctis</taxon>
    </lineage>
</organism>
<dbReference type="InterPro" id="IPR015943">
    <property type="entry name" value="WD40/YVTN_repeat-like_dom_sf"/>
</dbReference>
<keyword evidence="2" id="KW-1185">Reference proteome</keyword>